<dbReference type="AlphaFoldDB" id="G7ZBQ0"/>
<sequence>MTADAEPRLGRFRLRELIGRDGDARLHRALDANGRAVALWTIPLARLCDDAASLERFRRTAAATAQLSHPAIPAVLASGEHAGTAFVATVMIEGPTLAERIADGTLTLDDSRETLGRVLSALDAAHRAGVVHGALGADIVRHSGAAAMVTGFGRTALTGERASRSDDLVAAGRLVEQLLSGHDDQPAVASLLERLRERGAAAFPDAAALRGAVAAPTGTPLPASAATAKHARRWPLWLGGLLLAVGLATGAILMSRPATVPPSPKPSPQSSNLSSPVPSPPPAVTRTAPAADIVPLPPPDPAPVPEAPIAPRRPPVAAVAQALRSIPCALVTVEETGGRLLVTGTAAGERAEAAVREAVEAAAGGWEHGIDLAAADAQFCAPLTGVAAALDANRGLAEPLTTTLATAEVATTEGSEPQLHAGAPLILEMRAPAQPVRIQVDYFTIDGTVIHLLPNPSDSGTALAAGAARRLGDRAEGGRYWTIGPPYGSELLLTIATAEPLFPTPRPEQEPAADYLAALLEALAILPDDAPAPLAVARFITTGP</sequence>
<gene>
    <name evidence="2" type="ordered locus">AZOLI_p10597</name>
</gene>
<name>G7ZBQ0_AZOL4</name>
<dbReference type="Proteomes" id="UP000005667">
    <property type="component" value="Plasmid AZO_p1"/>
</dbReference>
<dbReference type="EMBL" id="FQ311869">
    <property type="protein sequence ID" value="CBS88831.1"/>
    <property type="molecule type" value="Genomic_DNA"/>
</dbReference>
<evidence type="ECO:0000313" key="2">
    <source>
        <dbReference type="EMBL" id="CBS88831.1"/>
    </source>
</evidence>
<keyword evidence="3" id="KW-1185">Reference proteome</keyword>
<protein>
    <recommendedName>
        <fullName evidence="4">Serine/threonine protein kinase</fullName>
    </recommendedName>
</protein>
<reference evidence="3" key="1">
    <citation type="journal article" date="2011" name="PLoS Genet.">
        <title>Azospirillum genomes reveal transition of bacteria from aquatic to terrestrial environments.</title>
        <authorList>
            <person name="Wisniewski-Dye F."/>
            <person name="Borziak K."/>
            <person name="Khalsa-Moyers G."/>
            <person name="Alexandre G."/>
            <person name="Sukharnikov L.O."/>
            <person name="Wuichet K."/>
            <person name="Hurst G.B."/>
            <person name="McDonald W.H."/>
            <person name="Robertson J.S."/>
            <person name="Barbe V."/>
            <person name="Calteau A."/>
            <person name="Rouy Z."/>
            <person name="Mangenot S."/>
            <person name="Prigent-Combaret C."/>
            <person name="Normand P."/>
            <person name="Boyer M."/>
            <person name="Siguier P."/>
            <person name="Dessaux Y."/>
            <person name="Elmerich C."/>
            <person name="Condemine G."/>
            <person name="Krishnen G."/>
            <person name="Kennedy I."/>
            <person name="Paterson A.H."/>
            <person name="Gonzalez V."/>
            <person name="Mavingui P."/>
            <person name="Zhulin I.B."/>
        </authorList>
    </citation>
    <scope>NUCLEOTIDE SEQUENCE [LARGE SCALE GENOMIC DNA]</scope>
    <source>
        <strain evidence="3">4B</strain>
    </source>
</reference>
<organism evidence="2 3">
    <name type="scientific">Azospirillum lipoferum (strain 4B)</name>
    <dbReference type="NCBI Taxonomy" id="862719"/>
    <lineage>
        <taxon>Bacteria</taxon>
        <taxon>Pseudomonadati</taxon>
        <taxon>Pseudomonadota</taxon>
        <taxon>Alphaproteobacteria</taxon>
        <taxon>Rhodospirillales</taxon>
        <taxon>Azospirillaceae</taxon>
        <taxon>Azospirillum</taxon>
    </lineage>
</organism>
<feature type="compositionally biased region" description="Low complexity" evidence="1">
    <location>
        <begin position="284"/>
        <end position="294"/>
    </location>
</feature>
<evidence type="ECO:0008006" key="4">
    <source>
        <dbReference type="Google" id="ProtNLM"/>
    </source>
</evidence>
<accession>G7ZBQ0</accession>
<dbReference type="KEGG" id="ali:AZOLI_p10597"/>
<feature type="compositionally biased region" description="Pro residues" evidence="1">
    <location>
        <begin position="295"/>
        <end position="305"/>
    </location>
</feature>
<dbReference type="Gene3D" id="1.10.510.10">
    <property type="entry name" value="Transferase(Phosphotransferase) domain 1"/>
    <property type="match status" value="1"/>
</dbReference>
<dbReference type="SUPFAM" id="SSF56112">
    <property type="entry name" value="Protein kinase-like (PK-like)"/>
    <property type="match status" value="1"/>
</dbReference>
<dbReference type="OrthoDB" id="8456171at2"/>
<keyword evidence="2" id="KW-0614">Plasmid</keyword>
<evidence type="ECO:0000313" key="3">
    <source>
        <dbReference type="Proteomes" id="UP000005667"/>
    </source>
</evidence>
<evidence type="ECO:0000256" key="1">
    <source>
        <dbReference type="SAM" id="MobiDB-lite"/>
    </source>
</evidence>
<dbReference type="Gene3D" id="3.30.200.20">
    <property type="entry name" value="Phosphorylase Kinase, domain 1"/>
    <property type="match status" value="1"/>
</dbReference>
<dbReference type="InterPro" id="IPR011009">
    <property type="entry name" value="Kinase-like_dom_sf"/>
</dbReference>
<feature type="region of interest" description="Disordered" evidence="1">
    <location>
        <begin position="258"/>
        <end position="305"/>
    </location>
</feature>
<dbReference type="HOGENOM" id="CLU_500280_0_0_5"/>
<geneLocation type="plasmid" evidence="2 3">
    <name>AZO_p1</name>
</geneLocation>
<proteinExistence type="predicted"/>